<evidence type="ECO:0000256" key="19">
    <source>
        <dbReference type="SAM" id="Phobius"/>
    </source>
</evidence>
<comment type="similarity">
    <text evidence="14">Belongs to the nematode receptor-like protein str family.</text>
</comment>
<gene>
    <name evidence="20 22" type="ORF">CBG11675</name>
    <name evidence="20" type="ORF">CBG_11675</name>
</gene>
<dbReference type="GO" id="GO:0006935">
    <property type="term" value="P:chemotaxis"/>
    <property type="evidence" value="ECO:0007669"/>
    <property type="project" value="UniProtKB-KW"/>
</dbReference>
<evidence type="ECO:0000256" key="14">
    <source>
        <dbReference type="ARBA" id="ARBA00061678"/>
    </source>
</evidence>
<feature type="transmembrane region" description="Helical" evidence="19">
    <location>
        <begin position="6"/>
        <end position="29"/>
    </location>
</feature>
<evidence type="ECO:0000256" key="4">
    <source>
        <dbReference type="ARBA" id="ARBA00022606"/>
    </source>
</evidence>
<sequence length="329" mass="38661">FESTKFAFQAVSVVFSWLINLLLIYLIVTRSPKKMGNYRHLMVYFCCFSIFFSSLDIVVQPYIQTYGASFSMVMDLKNSKLVDFPTVAFFITASLTGCFASTVYAIAINFVFRFFALQREGRLRYFRGFRLVFWILIPIFGGIIWVTNNWLLFSPDPEMIEYLRSNVKEMYDIDADKMTYTGCLYWRIDRFGSRYLSKKDLIGALNLTVIMNIPFFTIVYFGTKSYRKIQELISQGENDYSKKLQMQLYKALVAQTLIPMVFLFIPVGFLFYCPLIGIDISWSSLLITFFYSFYPAVDPLPNLLFIDEYRNAFFSKEIRHLEFHKIEFS</sequence>
<dbReference type="GO" id="GO:0060170">
    <property type="term" value="C:ciliary membrane"/>
    <property type="evidence" value="ECO:0007669"/>
    <property type="project" value="UniProtKB-SubCell"/>
</dbReference>
<feature type="transmembrane region" description="Helical" evidence="19">
    <location>
        <begin position="41"/>
        <end position="64"/>
    </location>
</feature>
<evidence type="ECO:0000313" key="21">
    <source>
        <dbReference type="Proteomes" id="UP000008549"/>
    </source>
</evidence>
<keyword evidence="10" id="KW-0675">Receptor</keyword>
<dbReference type="GO" id="GO:0005886">
    <property type="term" value="C:plasma membrane"/>
    <property type="evidence" value="ECO:0000318"/>
    <property type="project" value="GO_Central"/>
</dbReference>
<dbReference type="RefSeq" id="XP_002632780.1">
    <property type="nucleotide sequence ID" value="XM_002632734.1"/>
</dbReference>
<feature type="transmembrane region" description="Helical" evidence="19">
    <location>
        <begin position="201"/>
        <end position="221"/>
    </location>
</feature>
<dbReference type="OMA" id="FESTKFA"/>
<evidence type="ECO:0000256" key="17">
    <source>
        <dbReference type="ARBA" id="ARBA00078653"/>
    </source>
</evidence>
<protein>
    <recommendedName>
        <fullName evidence="16">Serpentine receptor class r-10</fullName>
    </recommendedName>
    <alternativeName>
        <fullName evidence="17">Odorant response abnormal protein 10</fullName>
    </alternativeName>
    <alternativeName>
        <fullName evidence="18">Olfactory receptor 10</fullName>
    </alternativeName>
</protein>
<comment type="subunit">
    <text evidence="15">Interacts with odr-4.</text>
</comment>
<evidence type="ECO:0000256" key="11">
    <source>
        <dbReference type="ARBA" id="ARBA00023180"/>
    </source>
</evidence>
<evidence type="ECO:0000256" key="3">
    <source>
        <dbReference type="ARBA" id="ARBA00022500"/>
    </source>
</evidence>
<evidence type="ECO:0000313" key="22">
    <source>
        <dbReference type="WormBase" id="CBG11675"/>
    </source>
</evidence>
<evidence type="ECO:0000256" key="8">
    <source>
        <dbReference type="ARBA" id="ARBA00023069"/>
    </source>
</evidence>
<accession>A8XDS4</accession>
<dbReference type="EMBL" id="HE600992">
    <property type="protein sequence ID" value="CAP30794.1"/>
    <property type="molecule type" value="Genomic_DNA"/>
</dbReference>
<evidence type="ECO:0000256" key="6">
    <source>
        <dbReference type="ARBA" id="ARBA00022725"/>
    </source>
</evidence>
<feature type="transmembrane region" description="Helical" evidence="19">
    <location>
        <begin position="248"/>
        <end position="269"/>
    </location>
</feature>
<dbReference type="eggNOG" id="ENOG502TG15">
    <property type="taxonomic scope" value="Eukaryota"/>
</dbReference>
<dbReference type="InterPro" id="IPR019428">
    <property type="entry name" value="7TM_GPCR_serpentine_rcpt_Str"/>
</dbReference>
<keyword evidence="4" id="KW-0716">Sensory transduction</keyword>
<keyword evidence="6" id="KW-0552">Olfaction</keyword>
<dbReference type="GO" id="GO:0007186">
    <property type="term" value="P:G protein-coupled receptor signaling pathway"/>
    <property type="evidence" value="ECO:0000318"/>
    <property type="project" value="GO_Central"/>
</dbReference>
<dbReference type="GO" id="GO:0042048">
    <property type="term" value="P:olfactory behavior"/>
    <property type="evidence" value="ECO:0000318"/>
    <property type="project" value="GO_Central"/>
</dbReference>
<evidence type="ECO:0000256" key="5">
    <source>
        <dbReference type="ARBA" id="ARBA00022692"/>
    </source>
</evidence>
<dbReference type="Proteomes" id="UP000008549">
    <property type="component" value="Unassembled WGS sequence"/>
</dbReference>
<dbReference type="PANTHER" id="PTHR22943:SF251">
    <property type="entry name" value="SEVEN TM RECEPTOR"/>
    <property type="match status" value="1"/>
</dbReference>
<keyword evidence="11" id="KW-0325">Glycoprotein</keyword>
<dbReference type="HOGENOM" id="CLU_036335_2_0_1"/>
<feature type="transmembrane region" description="Helical" evidence="19">
    <location>
        <begin position="84"/>
        <end position="111"/>
    </location>
</feature>
<evidence type="ECO:0000256" key="16">
    <source>
        <dbReference type="ARBA" id="ARBA00067967"/>
    </source>
</evidence>
<proteinExistence type="inferred from homology"/>
<reference evidence="20 21" key="2">
    <citation type="journal article" date="2011" name="PLoS Genet.">
        <title>Caenorhabditis briggsae recombinant inbred line genotypes reveal inter-strain incompatibility and the evolution of recombination.</title>
        <authorList>
            <person name="Ross J.A."/>
            <person name="Koboldt D.C."/>
            <person name="Staisch J.E."/>
            <person name="Chamberlin H.M."/>
            <person name="Gupta B.P."/>
            <person name="Miller R.D."/>
            <person name="Baird S.E."/>
            <person name="Haag E.S."/>
        </authorList>
    </citation>
    <scope>NUCLEOTIDE SEQUENCE [LARGE SCALE GENOMIC DNA]</scope>
    <source>
        <strain evidence="20 21">AF16</strain>
    </source>
</reference>
<keyword evidence="9 19" id="KW-0472">Membrane</keyword>
<feature type="non-terminal residue" evidence="20">
    <location>
        <position position="329"/>
    </location>
</feature>
<dbReference type="SUPFAM" id="SSF81321">
    <property type="entry name" value="Family A G protein-coupled receptor-like"/>
    <property type="match status" value="1"/>
</dbReference>
<evidence type="ECO:0000256" key="2">
    <source>
        <dbReference type="ARBA" id="ARBA00022475"/>
    </source>
</evidence>
<dbReference type="Pfam" id="PF10326">
    <property type="entry name" value="7TM_GPCR_Str"/>
    <property type="match status" value="1"/>
</dbReference>
<dbReference type="WormBase" id="CBG11675">
    <property type="protein sequence ID" value="CBP48277"/>
    <property type="gene ID" value="WBGene00032762"/>
</dbReference>
<keyword evidence="3" id="KW-0145">Chemotaxis</keyword>
<evidence type="ECO:0000256" key="1">
    <source>
        <dbReference type="ARBA" id="ARBA00004272"/>
    </source>
</evidence>
<dbReference type="InParanoid" id="A8XDS4"/>
<reference evidence="20 21" key="1">
    <citation type="journal article" date="2003" name="PLoS Biol.">
        <title>The genome sequence of Caenorhabditis briggsae: a platform for comparative genomics.</title>
        <authorList>
            <person name="Stein L.D."/>
            <person name="Bao Z."/>
            <person name="Blasiar D."/>
            <person name="Blumenthal T."/>
            <person name="Brent M.R."/>
            <person name="Chen N."/>
            <person name="Chinwalla A."/>
            <person name="Clarke L."/>
            <person name="Clee C."/>
            <person name="Coghlan A."/>
            <person name="Coulson A."/>
            <person name="D'Eustachio P."/>
            <person name="Fitch D.H."/>
            <person name="Fulton L.A."/>
            <person name="Fulton R.E."/>
            <person name="Griffiths-Jones S."/>
            <person name="Harris T.W."/>
            <person name="Hillier L.W."/>
            <person name="Kamath R."/>
            <person name="Kuwabara P.E."/>
            <person name="Mardis E.R."/>
            <person name="Marra M.A."/>
            <person name="Miner T.L."/>
            <person name="Minx P."/>
            <person name="Mullikin J.C."/>
            <person name="Plumb R.W."/>
            <person name="Rogers J."/>
            <person name="Schein J.E."/>
            <person name="Sohrmann M."/>
            <person name="Spieth J."/>
            <person name="Stajich J.E."/>
            <person name="Wei C."/>
            <person name="Willey D."/>
            <person name="Wilson R.K."/>
            <person name="Durbin R."/>
            <person name="Waterston R.H."/>
        </authorList>
    </citation>
    <scope>NUCLEOTIDE SEQUENCE [LARGE SCALE GENOMIC DNA]</scope>
    <source>
        <strain evidence="20 21">AF16</strain>
    </source>
</reference>
<evidence type="ECO:0000313" key="20">
    <source>
        <dbReference type="EMBL" id="CAP30794.1"/>
    </source>
</evidence>
<dbReference type="FunFam" id="1.20.1070.10:FF:000128">
    <property type="entry name" value="Seven TM Receptor"/>
    <property type="match status" value="1"/>
</dbReference>
<organism evidence="20 21">
    <name type="scientific">Caenorhabditis briggsae</name>
    <dbReference type="NCBI Taxonomy" id="6238"/>
    <lineage>
        <taxon>Eukaryota</taxon>
        <taxon>Metazoa</taxon>
        <taxon>Ecdysozoa</taxon>
        <taxon>Nematoda</taxon>
        <taxon>Chromadorea</taxon>
        <taxon>Rhabditida</taxon>
        <taxon>Rhabditina</taxon>
        <taxon>Rhabditomorpha</taxon>
        <taxon>Rhabditoidea</taxon>
        <taxon>Rhabditidae</taxon>
        <taxon>Peloderinae</taxon>
        <taxon>Caenorhabditis</taxon>
    </lineage>
</organism>
<dbReference type="KEGG" id="cbr:CBG_11675"/>
<evidence type="ECO:0000256" key="18">
    <source>
        <dbReference type="ARBA" id="ARBA00082489"/>
    </source>
</evidence>
<keyword evidence="8" id="KW-0969">Cilium</keyword>
<evidence type="ECO:0000256" key="9">
    <source>
        <dbReference type="ARBA" id="ARBA00023136"/>
    </source>
</evidence>
<dbReference type="PANTHER" id="PTHR22943">
    <property type="entry name" value="7-TRANSMEMBRANE DOMAIN RECEPTOR C.ELEGANS"/>
    <property type="match status" value="1"/>
</dbReference>
<evidence type="ECO:0000256" key="13">
    <source>
        <dbReference type="ARBA" id="ARBA00054965"/>
    </source>
</evidence>
<evidence type="ECO:0000256" key="10">
    <source>
        <dbReference type="ARBA" id="ARBA00023170"/>
    </source>
</evidence>
<evidence type="ECO:0000256" key="7">
    <source>
        <dbReference type="ARBA" id="ARBA00022989"/>
    </source>
</evidence>
<evidence type="ECO:0000256" key="15">
    <source>
        <dbReference type="ARBA" id="ARBA00064300"/>
    </source>
</evidence>
<keyword evidence="12" id="KW-0966">Cell projection</keyword>
<dbReference type="GeneID" id="8574776"/>
<dbReference type="AlphaFoldDB" id="A8XDS4"/>
<keyword evidence="21" id="KW-1185">Reference proteome</keyword>
<dbReference type="CTD" id="8574776"/>
<feature type="transmembrane region" description="Helical" evidence="19">
    <location>
        <begin position="131"/>
        <end position="153"/>
    </location>
</feature>
<name>A8XDS4_CAEBR</name>
<evidence type="ECO:0000256" key="12">
    <source>
        <dbReference type="ARBA" id="ARBA00023273"/>
    </source>
</evidence>
<dbReference type="GO" id="GO:0038022">
    <property type="term" value="F:G protein-coupled olfactory receptor activity"/>
    <property type="evidence" value="ECO:0000318"/>
    <property type="project" value="GO_Central"/>
</dbReference>
<comment type="subcellular location">
    <subcellularLocation>
        <location evidence="1">Cell projection</location>
        <location evidence="1">Cilium membrane</location>
        <topology evidence="1">Multi-pass membrane protein</topology>
    </subcellularLocation>
</comment>
<keyword evidence="2" id="KW-1003">Cell membrane</keyword>
<feature type="non-terminal residue" evidence="20">
    <location>
        <position position="1"/>
    </location>
</feature>
<keyword evidence="5 19" id="KW-0812">Transmembrane</keyword>
<comment type="function">
    <text evidence="13">An odorant receptor which affects chemotaxis to the volatile odorant diacetyl. Specifies AWA neuronal cell fate via the odr-7 pathway.</text>
</comment>
<keyword evidence="7 19" id="KW-1133">Transmembrane helix</keyword>